<reference evidence="1 2" key="1">
    <citation type="journal article" date="2018" name="Nat. Ecol. Evol.">
        <title>Shark genomes provide insights into elasmobranch evolution and the origin of vertebrates.</title>
        <authorList>
            <person name="Hara Y"/>
            <person name="Yamaguchi K"/>
            <person name="Onimaru K"/>
            <person name="Kadota M"/>
            <person name="Koyanagi M"/>
            <person name="Keeley SD"/>
            <person name="Tatsumi K"/>
            <person name="Tanaka K"/>
            <person name="Motone F"/>
            <person name="Kageyama Y"/>
            <person name="Nozu R"/>
            <person name="Adachi N"/>
            <person name="Nishimura O"/>
            <person name="Nakagawa R"/>
            <person name="Tanegashima C"/>
            <person name="Kiyatake I"/>
            <person name="Matsumoto R"/>
            <person name="Murakumo K"/>
            <person name="Nishida K"/>
            <person name="Terakita A"/>
            <person name="Kuratani S"/>
            <person name="Sato K"/>
            <person name="Hyodo S Kuraku.S."/>
        </authorList>
    </citation>
    <scope>NUCLEOTIDE SEQUENCE [LARGE SCALE GENOMIC DNA]</scope>
</reference>
<accession>A0A401Q6N2</accession>
<dbReference type="AlphaFoldDB" id="A0A401Q6N2"/>
<name>A0A401Q6N2_SCYTO</name>
<evidence type="ECO:0000313" key="2">
    <source>
        <dbReference type="Proteomes" id="UP000288216"/>
    </source>
</evidence>
<comment type="caution">
    <text evidence="1">The sequence shown here is derived from an EMBL/GenBank/DDBJ whole genome shotgun (WGS) entry which is preliminary data.</text>
</comment>
<dbReference type="OrthoDB" id="10047816at2759"/>
<dbReference type="STRING" id="75743.A0A401Q6N2"/>
<dbReference type="EMBL" id="BFAA01026441">
    <property type="protein sequence ID" value="GCB81030.1"/>
    <property type="molecule type" value="Genomic_DNA"/>
</dbReference>
<gene>
    <name evidence="1" type="ORF">scyTo_0023120</name>
</gene>
<proteinExistence type="predicted"/>
<keyword evidence="2" id="KW-1185">Reference proteome</keyword>
<organism evidence="1 2">
    <name type="scientific">Scyliorhinus torazame</name>
    <name type="common">Cloudy catshark</name>
    <name type="synonym">Catulus torazame</name>
    <dbReference type="NCBI Taxonomy" id="75743"/>
    <lineage>
        <taxon>Eukaryota</taxon>
        <taxon>Metazoa</taxon>
        <taxon>Chordata</taxon>
        <taxon>Craniata</taxon>
        <taxon>Vertebrata</taxon>
        <taxon>Chondrichthyes</taxon>
        <taxon>Elasmobranchii</taxon>
        <taxon>Galeomorphii</taxon>
        <taxon>Galeoidea</taxon>
        <taxon>Carcharhiniformes</taxon>
        <taxon>Scyliorhinidae</taxon>
        <taxon>Scyliorhinus</taxon>
    </lineage>
</organism>
<protein>
    <submittedName>
        <fullName evidence="1">Uncharacterized protein</fullName>
    </submittedName>
</protein>
<sequence>MKKVRPLGPDGSLNLFASEPFRLIYLRSKEAATDDFNVPETTDNSRRQMFRTKNKKRFTFRISEEDRVHQWR</sequence>
<dbReference type="Proteomes" id="UP000288216">
    <property type="component" value="Unassembled WGS sequence"/>
</dbReference>
<evidence type="ECO:0000313" key="1">
    <source>
        <dbReference type="EMBL" id="GCB81030.1"/>
    </source>
</evidence>